<keyword evidence="2" id="KW-1185">Reference proteome</keyword>
<dbReference type="RefSeq" id="WP_151166272.1">
    <property type="nucleotide sequence ID" value="NZ_WACR01000001.1"/>
</dbReference>
<dbReference type="EMBL" id="WACR01000001">
    <property type="protein sequence ID" value="KAB1066284.1"/>
    <property type="molecule type" value="Genomic_DNA"/>
</dbReference>
<evidence type="ECO:0000313" key="2">
    <source>
        <dbReference type="Proteomes" id="UP000435357"/>
    </source>
</evidence>
<dbReference type="PROSITE" id="PS51257">
    <property type="entry name" value="PROKAR_LIPOPROTEIN"/>
    <property type="match status" value="1"/>
</dbReference>
<gene>
    <name evidence="1" type="ORF">F3059_02060</name>
</gene>
<name>A0A6N6M8R3_9FLAO</name>
<reference evidence="1 2" key="1">
    <citation type="submission" date="2019-09" db="EMBL/GenBank/DDBJ databases">
        <title>Genomes of Cryomorphaceae.</title>
        <authorList>
            <person name="Bowman J.P."/>
        </authorList>
    </citation>
    <scope>NUCLEOTIDE SEQUENCE [LARGE SCALE GENOMIC DNA]</scope>
    <source>
        <strain evidence="1 2">KCTC 52047</strain>
    </source>
</reference>
<sequence length="175" mass="20564">MNKFLLLSFWIIATLFSSTSCGVKQKKNDKTIALVNGVKYYLQDNEKEIAREESIINFHDSIFNKYETFNWPLYKVLADRSDHYKAFISIPVKIKRAQLAGYIENDSTNRHIKSDSHDAYQRYFYERDGSYIVSVLSEKKDFFWTYSIISSDSSKVAFLMNDSAFIKRVNMKKLK</sequence>
<organism evidence="1 2">
    <name type="scientific">Salibacter halophilus</name>
    <dbReference type="NCBI Taxonomy" id="1803916"/>
    <lineage>
        <taxon>Bacteria</taxon>
        <taxon>Pseudomonadati</taxon>
        <taxon>Bacteroidota</taxon>
        <taxon>Flavobacteriia</taxon>
        <taxon>Flavobacteriales</taxon>
        <taxon>Salibacteraceae</taxon>
        <taxon>Salibacter</taxon>
    </lineage>
</organism>
<protein>
    <recommendedName>
        <fullName evidence="3">Lipoprotein</fullName>
    </recommendedName>
</protein>
<dbReference type="AlphaFoldDB" id="A0A6N6M8R3"/>
<comment type="caution">
    <text evidence="1">The sequence shown here is derived from an EMBL/GenBank/DDBJ whole genome shotgun (WGS) entry which is preliminary data.</text>
</comment>
<accession>A0A6N6M8R3</accession>
<dbReference type="Proteomes" id="UP000435357">
    <property type="component" value="Unassembled WGS sequence"/>
</dbReference>
<proteinExistence type="predicted"/>
<evidence type="ECO:0008006" key="3">
    <source>
        <dbReference type="Google" id="ProtNLM"/>
    </source>
</evidence>
<evidence type="ECO:0000313" key="1">
    <source>
        <dbReference type="EMBL" id="KAB1066284.1"/>
    </source>
</evidence>